<protein>
    <submittedName>
        <fullName evidence="1">Uncharacterized protein</fullName>
    </submittedName>
</protein>
<sequence length="66" mass="7188">MGPEKNTSPTELLDNIYTPDAEILHARIMGSTNTALITFVGLEVLRYVWITGRAEAAAKEQGLLAD</sequence>
<proteinExistence type="predicted"/>
<accession>A0A9D4SWL7</accession>
<keyword evidence="2" id="KW-1185">Reference proteome</keyword>
<dbReference type="EMBL" id="JABSTV010001250">
    <property type="protein sequence ID" value="KAH7956737.1"/>
    <property type="molecule type" value="Genomic_DNA"/>
</dbReference>
<name>A0A9D4SWL7_RHISA</name>
<reference evidence="1" key="1">
    <citation type="journal article" date="2020" name="Cell">
        <title>Large-Scale Comparative Analyses of Tick Genomes Elucidate Their Genetic Diversity and Vector Capacities.</title>
        <authorList>
            <consortium name="Tick Genome and Microbiome Consortium (TIGMIC)"/>
            <person name="Jia N."/>
            <person name="Wang J."/>
            <person name="Shi W."/>
            <person name="Du L."/>
            <person name="Sun Y."/>
            <person name="Zhan W."/>
            <person name="Jiang J.F."/>
            <person name="Wang Q."/>
            <person name="Zhang B."/>
            <person name="Ji P."/>
            <person name="Bell-Sakyi L."/>
            <person name="Cui X.M."/>
            <person name="Yuan T.T."/>
            <person name="Jiang B.G."/>
            <person name="Yang W.F."/>
            <person name="Lam T.T."/>
            <person name="Chang Q.C."/>
            <person name="Ding S.J."/>
            <person name="Wang X.J."/>
            <person name="Zhu J.G."/>
            <person name="Ruan X.D."/>
            <person name="Zhao L."/>
            <person name="Wei J.T."/>
            <person name="Ye R.Z."/>
            <person name="Que T.C."/>
            <person name="Du C.H."/>
            <person name="Zhou Y.H."/>
            <person name="Cheng J.X."/>
            <person name="Dai P.F."/>
            <person name="Guo W.B."/>
            <person name="Han X.H."/>
            <person name="Huang E.J."/>
            <person name="Li L.F."/>
            <person name="Wei W."/>
            <person name="Gao Y.C."/>
            <person name="Liu J.Z."/>
            <person name="Shao H.Z."/>
            <person name="Wang X."/>
            <person name="Wang C.C."/>
            <person name="Yang T.C."/>
            <person name="Huo Q.B."/>
            <person name="Li W."/>
            <person name="Chen H.Y."/>
            <person name="Chen S.E."/>
            <person name="Zhou L.G."/>
            <person name="Ni X.B."/>
            <person name="Tian J.H."/>
            <person name="Sheng Y."/>
            <person name="Liu T."/>
            <person name="Pan Y.S."/>
            <person name="Xia L.Y."/>
            <person name="Li J."/>
            <person name="Zhao F."/>
            <person name="Cao W.C."/>
        </authorList>
    </citation>
    <scope>NUCLEOTIDE SEQUENCE</scope>
    <source>
        <strain evidence="1">Rsan-2018</strain>
    </source>
</reference>
<dbReference type="Proteomes" id="UP000821837">
    <property type="component" value="Unassembled WGS sequence"/>
</dbReference>
<reference evidence="1" key="2">
    <citation type="submission" date="2021-09" db="EMBL/GenBank/DDBJ databases">
        <authorList>
            <person name="Jia N."/>
            <person name="Wang J."/>
            <person name="Shi W."/>
            <person name="Du L."/>
            <person name="Sun Y."/>
            <person name="Zhan W."/>
            <person name="Jiang J."/>
            <person name="Wang Q."/>
            <person name="Zhang B."/>
            <person name="Ji P."/>
            <person name="Sakyi L.B."/>
            <person name="Cui X."/>
            <person name="Yuan T."/>
            <person name="Jiang B."/>
            <person name="Yang W."/>
            <person name="Lam T.T.-Y."/>
            <person name="Chang Q."/>
            <person name="Ding S."/>
            <person name="Wang X."/>
            <person name="Zhu J."/>
            <person name="Ruan X."/>
            <person name="Zhao L."/>
            <person name="Wei J."/>
            <person name="Que T."/>
            <person name="Du C."/>
            <person name="Cheng J."/>
            <person name="Dai P."/>
            <person name="Han X."/>
            <person name="Huang E."/>
            <person name="Gao Y."/>
            <person name="Liu J."/>
            <person name="Shao H."/>
            <person name="Ye R."/>
            <person name="Li L."/>
            <person name="Wei W."/>
            <person name="Wang X."/>
            <person name="Wang C."/>
            <person name="Huo Q."/>
            <person name="Li W."/>
            <person name="Guo W."/>
            <person name="Chen H."/>
            <person name="Chen S."/>
            <person name="Zhou L."/>
            <person name="Zhou L."/>
            <person name="Ni X."/>
            <person name="Tian J."/>
            <person name="Zhou Y."/>
            <person name="Sheng Y."/>
            <person name="Liu T."/>
            <person name="Pan Y."/>
            <person name="Xia L."/>
            <person name="Li J."/>
            <person name="Zhao F."/>
            <person name="Cao W."/>
        </authorList>
    </citation>
    <scope>NUCLEOTIDE SEQUENCE</scope>
    <source>
        <strain evidence="1">Rsan-2018</strain>
        <tissue evidence="1">Larvae</tissue>
    </source>
</reference>
<comment type="caution">
    <text evidence="1">The sequence shown here is derived from an EMBL/GenBank/DDBJ whole genome shotgun (WGS) entry which is preliminary data.</text>
</comment>
<gene>
    <name evidence="1" type="ORF">HPB52_012264</name>
</gene>
<dbReference type="AlphaFoldDB" id="A0A9D4SWL7"/>
<evidence type="ECO:0000313" key="1">
    <source>
        <dbReference type="EMBL" id="KAH7956737.1"/>
    </source>
</evidence>
<organism evidence="1 2">
    <name type="scientific">Rhipicephalus sanguineus</name>
    <name type="common">Brown dog tick</name>
    <name type="synonym">Ixodes sanguineus</name>
    <dbReference type="NCBI Taxonomy" id="34632"/>
    <lineage>
        <taxon>Eukaryota</taxon>
        <taxon>Metazoa</taxon>
        <taxon>Ecdysozoa</taxon>
        <taxon>Arthropoda</taxon>
        <taxon>Chelicerata</taxon>
        <taxon>Arachnida</taxon>
        <taxon>Acari</taxon>
        <taxon>Parasitiformes</taxon>
        <taxon>Ixodida</taxon>
        <taxon>Ixodoidea</taxon>
        <taxon>Ixodidae</taxon>
        <taxon>Rhipicephalinae</taxon>
        <taxon>Rhipicephalus</taxon>
        <taxon>Rhipicephalus</taxon>
    </lineage>
</organism>
<evidence type="ECO:0000313" key="2">
    <source>
        <dbReference type="Proteomes" id="UP000821837"/>
    </source>
</evidence>